<dbReference type="EMBL" id="HBUF01209298">
    <property type="protein sequence ID" value="CAG6665048.1"/>
    <property type="molecule type" value="Transcribed_RNA"/>
</dbReference>
<dbReference type="AlphaFoldDB" id="A0A8D9DX32"/>
<protein>
    <submittedName>
        <fullName evidence="1">Uncharacterized protein</fullName>
    </submittedName>
</protein>
<reference evidence="1" key="1">
    <citation type="submission" date="2021-05" db="EMBL/GenBank/DDBJ databases">
        <authorList>
            <person name="Alioto T."/>
            <person name="Alioto T."/>
            <person name="Gomez Garrido J."/>
        </authorList>
    </citation>
    <scope>NUCLEOTIDE SEQUENCE</scope>
</reference>
<organism evidence="1">
    <name type="scientific">Cacopsylla melanoneura</name>
    <dbReference type="NCBI Taxonomy" id="428564"/>
    <lineage>
        <taxon>Eukaryota</taxon>
        <taxon>Metazoa</taxon>
        <taxon>Ecdysozoa</taxon>
        <taxon>Arthropoda</taxon>
        <taxon>Hexapoda</taxon>
        <taxon>Insecta</taxon>
        <taxon>Pterygota</taxon>
        <taxon>Neoptera</taxon>
        <taxon>Paraneoptera</taxon>
        <taxon>Hemiptera</taxon>
        <taxon>Sternorrhyncha</taxon>
        <taxon>Psylloidea</taxon>
        <taxon>Psyllidae</taxon>
        <taxon>Psyllinae</taxon>
        <taxon>Cacopsylla</taxon>
    </lineage>
</organism>
<dbReference type="EMBL" id="HBUF01386900">
    <property type="protein sequence ID" value="CAG6732461.1"/>
    <property type="molecule type" value="Transcribed_RNA"/>
</dbReference>
<proteinExistence type="predicted"/>
<name>A0A8D9DX32_9HEMI</name>
<dbReference type="EMBL" id="HBUF01386901">
    <property type="protein sequence ID" value="CAG6732462.1"/>
    <property type="molecule type" value="Transcribed_RNA"/>
</dbReference>
<evidence type="ECO:0000313" key="1">
    <source>
        <dbReference type="EMBL" id="CAG6732462.1"/>
    </source>
</evidence>
<sequence length="189" mass="21679">MGLNERLLASSTSWYLGKQTPRPGLLASSRLARLIVEHISQCLVNIKRGDETLRVDRERSVSVGIFRLEPGREYEREEGETFFEFALLCVAYVGEPVPMITHHNKQCIVEQSSQMERFQPLGEVIICQADQIEVVVRVFGVKHETKLGLRRVDGIEVARVVHHDPVSWHILQTELVLLLLTERVSEKRR</sequence>
<dbReference type="EMBL" id="HBUF01012842">
    <property type="protein sequence ID" value="CAG6608710.1"/>
    <property type="molecule type" value="Transcribed_RNA"/>
</dbReference>
<dbReference type="EMBL" id="HBUF01559568">
    <property type="protein sequence ID" value="CAG6761676.1"/>
    <property type="molecule type" value="Transcribed_RNA"/>
</dbReference>
<dbReference type="EMBL" id="HBUF01012843">
    <property type="protein sequence ID" value="CAG6608711.1"/>
    <property type="molecule type" value="Transcribed_RNA"/>
</dbReference>
<accession>A0A8D9DX32</accession>